<name>A0A845ADI1_9SPHN</name>
<dbReference type="GO" id="GO:0009636">
    <property type="term" value="P:response to toxic substance"/>
    <property type="evidence" value="ECO:0007669"/>
    <property type="project" value="InterPro"/>
</dbReference>
<keyword evidence="9" id="KW-1185">Reference proteome</keyword>
<evidence type="ECO:0000256" key="4">
    <source>
        <dbReference type="ARBA" id="ARBA00023136"/>
    </source>
</evidence>
<keyword evidence="5" id="KW-0564">Palmitate</keyword>
<evidence type="ECO:0000256" key="7">
    <source>
        <dbReference type="SAM" id="SignalP"/>
    </source>
</evidence>
<gene>
    <name evidence="8" type="ORF">GRI58_00460</name>
</gene>
<evidence type="ECO:0000256" key="6">
    <source>
        <dbReference type="ARBA" id="ARBA00023288"/>
    </source>
</evidence>
<comment type="caution">
    <text evidence="8">The sequence shown here is derived from an EMBL/GenBank/DDBJ whole genome shotgun (WGS) entry which is preliminary data.</text>
</comment>
<organism evidence="8 9">
    <name type="scientific">Qipengyuania algicida</name>
    <dbReference type="NCBI Taxonomy" id="1836209"/>
    <lineage>
        <taxon>Bacteria</taxon>
        <taxon>Pseudomonadati</taxon>
        <taxon>Pseudomonadota</taxon>
        <taxon>Alphaproteobacteria</taxon>
        <taxon>Sphingomonadales</taxon>
        <taxon>Erythrobacteraceae</taxon>
        <taxon>Qipengyuania</taxon>
    </lineage>
</organism>
<keyword evidence="3 7" id="KW-0732">Signal</keyword>
<feature type="signal peptide" evidence="7">
    <location>
        <begin position="1"/>
        <end position="21"/>
    </location>
</feature>
<comment type="similarity">
    <text evidence="1">Belongs to the EcnA/EcnB lipoprotein family.</text>
</comment>
<protein>
    <submittedName>
        <fullName evidence="8">Entericidin A/B family lipoprotein</fullName>
    </submittedName>
</protein>
<feature type="chain" id="PRO_5032724001" evidence="7">
    <location>
        <begin position="22"/>
        <end position="42"/>
    </location>
</feature>
<keyword evidence="2" id="KW-1003">Cell membrane</keyword>
<proteinExistence type="inferred from homology"/>
<dbReference type="InterPro" id="IPR012556">
    <property type="entry name" value="Entericidin"/>
</dbReference>
<sequence>MRRLLVALSLAAITLTTTACATVKGAGKDIQSVGQAGEDAIN</sequence>
<evidence type="ECO:0000256" key="1">
    <source>
        <dbReference type="ARBA" id="ARBA00010296"/>
    </source>
</evidence>
<dbReference type="Pfam" id="PF08085">
    <property type="entry name" value="Entericidin"/>
    <property type="match status" value="1"/>
</dbReference>
<dbReference type="RefSeq" id="WP_160751597.1">
    <property type="nucleotide sequence ID" value="NZ_WTYA01000001.1"/>
</dbReference>
<evidence type="ECO:0000256" key="3">
    <source>
        <dbReference type="ARBA" id="ARBA00022729"/>
    </source>
</evidence>
<dbReference type="GO" id="GO:0016020">
    <property type="term" value="C:membrane"/>
    <property type="evidence" value="ECO:0007669"/>
    <property type="project" value="InterPro"/>
</dbReference>
<keyword evidence="6 8" id="KW-0449">Lipoprotein</keyword>
<evidence type="ECO:0000256" key="2">
    <source>
        <dbReference type="ARBA" id="ARBA00022475"/>
    </source>
</evidence>
<dbReference type="PROSITE" id="PS51257">
    <property type="entry name" value="PROKAR_LIPOPROTEIN"/>
    <property type="match status" value="1"/>
</dbReference>
<dbReference type="Proteomes" id="UP000439780">
    <property type="component" value="Unassembled WGS sequence"/>
</dbReference>
<dbReference type="AlphaFoldDB" id="A0A845ADI1"/>
<evidence type="ECO:0000256" key="5">
    <source>
        <dbReference type="ARBA" id="ARBA00023139"/>
    </source>
</evidence>
<accession>A0A845ADI1</accession>
<evidence type="ECO:0000313" key="8">
    <source>
        <dbReference type="EMBL" id="MXP27293.1"/>
    </source>
</evidence>
<dbReference type="EMBL" id="WTYA01000001">
    <property type="protein sequence ID" value="MXP27293.1"/>
    <property type="molecule type" value="Genomic_DNA"/>
</dbReference>
<keyword evidence="4" id="KW-0472">Membrane</keyword>
<evidence type="ECO:0000313" key="9">
    <source>
        <dbReference type="Proteomes" id="UP000439780"/>
    </source>
</evidence>
<reference evidence="8 9" key="1">
    <citation type="submission" date="2019-12" db="EMBL/GenBank/DDBJ databases">
        <title>Genomic-based taxomic classification of the family Erythrobacteraceae.</title>
        <authorList>
            <person name="Xu L."/>
        </authorList>
    </citation>
    <scope>NUCLEOTIDE SEQUENCE [LARGE SCALE GENOMIC DNA]</scope>
    <source>
        <strain evidence="8 9">KEMB 9005-328</strain>
    </source>
</reference>